<dbReference type="GO" id="GO:0046872">
    <property type="term" value="F:metal ion binding"/>
    <property type="evidence" value="ECO:0007669"/>
    <property type="project" value="UniProtKB-UniRule"/>
</dbReference>
<keyword evidence="10" id="KW-0963">Cytoplasm</keyword>
<gene>
    <name evidence="12" type="primary">hemW</name>
    <name evidence="12" type="ORF">EA661_06940</name>
</gene>
<dbReference type="SUPFAM" id="SSF102114">
    <property type="entry name" value="Radical SAM enzymes"/>
    <property type="match status" value="1"/>
</dbReference>
<evidence type="ECO:0000256" key="10">
    <source>
        <dbReference type="RuleBase" id="RU364116"/>
    </source>
</evidence>
<keyword evidence="5 10" id="KW-0949">S-adenosyl-L-methionine</keyword>
<keyword evidence="7 10" id="KW-0408">Iron</keyword>
<comment type="caution">
    <text evidence="12">The sequence shown here is derived from an EMBL/GenBank/DDBJ whole genome shotgun (WGS) entry which is preliminary data.</text>
</comment>
<evidence type="ECO:0000256" key="4">
    <source>
        <dbReference type="ARBA" id="ARBA00022617"/>
    </source>
</evidence>
<dbReference type="InterPro" id="IPR034505">
    <property type="entry name" value="Coproporphyrinogen-III_oxidase"/>
</dbReference>
<dbReference type="Proteomes" id="UP000291286">
    <property type="component" value="Unassembled WGS sequence"/>
</dbReference>
<dbReference type="GO" id="GO:0006779">
    <property type="term" value="P:porphyrin-containing compound biosynthetic process"/>
    <property type="evidence" value="ECO:0007669"/>
    <property type="project" value="InterPro"/>
</dbReference>
<keyword evidence="8 10" id="KW-0411">Iron-sulfur</keyword>
<evidence type="ECO:0000256" key="1">
    <source>
        <dbReference type="ARBA" id="ARBA00001966"/>
    </source>
</evidence>
<dbReference type="SFLD" id="SFLDS00029">
    <property type="entry name" value="Radical_SAM"/>
    <property type="match status" value="1"/>
</dbReference>
<evidence type="ECO:0000313" key="13">
    <source>
        <dbReference type="Proteomes" id="UP000291286"/>
    </source>
</evidence>
<dbReference type="Gene3D" id="3.20.20.70">
    <property type="entry name" value="Aldolase class I"/>
    <property type="match status" value="1"/>
</dbReference>
<dbReference type="CDD" id="cd01335">
    <property type="entry name" value="Radical_SAM"/>
    <property type="match status" value="1"/>
</dbReference>
<dbReference type="EMBL" id="SHMB01000002">
    <property type="protein sequence ID" value="TAA31306.1"/>
    <property type="molecule type" value="Genomic_DNA"/>
</dbReference>
<evidence type="ECO:0000259" key="11">
    <source>
        <dbReference type="PROSITE" id="PS51918"/>
    </source>
</evidence>
<dbReference type="SFLD" id="SFLDF00562">
    <property type="entry name" value="HemN-like__clustered_with_heat"/>
    <property type="match status" value="1"/>
</dbReference>
<dbReference type="InterPro" id="IPR013785">
    <property type="entry name" value="Aldolase_TIM"/>
</dbReference>
<dbReference type="Pfam" id="PF04055">
    <property type="entry name" value="Radical_SAM"/>
    <property type="match status" value="1"/>
</dbReference>
<comment type="cofactor">
    <cofactor evidence="1">
        <name>[4Fe-4S] cluster</name>
        <dbReference type="ChEBI" id="CHEBI:49883"/>
    </cofactor>
</comment>
<dbReference type="InterPro" id="IPR058240">
    <property type="entry name" value="rSAM_sf"/>
</dbReference>
<reference evidence="12 13" key="1">
    <citation type="submission" date="2019-02" db="EMBL/GenBank/DDBJ databases">
        <title>WGS of Pseudoxanthomonas species novum from clinical isolates.</title>
        <authorList>
            <person name="Bernier A.-M."/>
            <person name="Bernard K."/>
            <person name="Vachon A."/>
        </authorList>
    </citation>
    <scope>NUCLEOTIDE SEQUENCE [LARGE SCALE GENOMIC DNA]</scope>
    <source>
        <strain evidence="12 13">NML171202</strain>
    </source>
</reference>
<keyword evidence="4 10" id="KW-0349">Heme</keyword>
<dbReference type="SFLD" id="SFLDG01082">
    <property type="entry name" value="B12-binding_domain_containing"/>
    <property type="match status" value="1"/>
</dbReference>
<dbReference type="SFLD" id="SFLDF00288">
    <property type="entry name" value="HemN-like__clustered_with_nucl"/>
    <property type="match status" value="1"/>
</dbReference>
<dbReference type="InterPro" id="IPR010723">
    <property type="entry name" value="HemN_C"/>
</dbReference>
<comment type="function">
    <text evidence="10">Probably acts as a heme chaperone, transferring heme to an unknown acceptor. Binds one molecule of heme per monomer, possibly covalently. Binds 1 [4Fe-4S] cluster. The cluster is coordinated with 3 cysteines and an exchangeable S-adenosyl-L-methionine.</text>
</comment>
<name>A0A4Q8LMP5_9GAMM</name>
<dbReference type="GO" id="GO:0051539">
    <property type="term" value="F:4 iron, 4 sulfur cluster binding"/>
    <property type="evidence" value="ECO:0007669"/>
    <property type="project" value="UniProtKB-UniRule"/>
</dbReference>
<dbReference type="SFLD" id="SFLDG01065">
    <property type="entry name" value="anaerobic_coproporphyrinogen-I"/>
    <property type="match status" value="1"/>
</dbReference>
<dbReference type="SMART" id="SM00729">
    <property type="entry name" value="Elp3"/>
    <property type="match status" value="1"/>
</dbReference>
<keyword evidence="6 10" id="KW-0479">Metal-binding</keyword>
<sequence>MLPVAPPVDSADARPDDARLFDPLHAAQPADVKLIPPPLSLYVHLPWCVRKCPYCDFNSHQGSGTLPFDAYIDALIRDLDQDLPLVWGRTIHSVFFGGGTPSLFPAEHIDRFLQAASARLRFAPECEVTLETNPGTAEHDRFGAYRAAGVNRLSFGIQSFDDGCLQRLGRIHDSAQAEHAVKLAQDAGLHNLNLDLMYALPGQSLAMALHDLERAFALQPAHVSHYQLTLEPNTVFFARPPQGIPEEDDAYDMQEACQAALAGAGYAHYEVSAYARPGRQCAHNLNYWRYGDYLGIGAGAHGKISSGAGQSILRRWKVKHPTTYLASAGTPAGIGGDDEIAPARRPFEYMLNLLRLKEGFALRDFQVRTGLPAAHLATPLAQAQANGWLQVEDGRVVPTPLGLRFANDVMALFLEG</sequence>
<evidence type="ECO:0000256" key="5">
    <source>
        <dbReference type="ARBA" id="ARBA00022691"/>
    </source>
</evidence>
<dbReference type="Pfam" id="PF06969">
    <property type="entry name" value="HemN_C"/>
    <property type="match status" value="1"/>
</dbReference>
<protein>
    <recommendedName>
        <fullName evidence="3 10">Heme chaperone HemW</fullName>
    </recommendedName>
</protein>
<feature type="domain" description="Radical SAM core" evidence="11">
    <location>
        <begin position="33"/>
        <end position="267"/>
    </location>
</feature>
<evidence type="ECO:0000256" key="2">
    <source>
        <dbReference type="ARBA" id="ARBA00006100"/>
    </source>
</evidence>
<comment type="similarity">
    <text evidence="2">Belongs to the anaerobic coproporphyrinogen-III oxidase family. HemW subfamily.</text>
</comment>
<proteinExistence type="inferred from homology"/>
<dbReference type="GO" id="GO:0005737">
    <property type="term" value="C:cytoplasm"/>
    <property type="evidence" value="ECO:0007669"/>
    <property type="project" value="UniProtKB-SubCell"/>
</dbReference>
<keyword evidence="10" id="KW-0004">4Fe-4S</keyword>
<dbReference type="GO" id="GO:0004109">
    <property type="term" value="F:coproporphyrinogen oxidase activity"/>
    <property type="evidence" value="ECO:0007669"/>
    <property type="project" value="InterPro"/>
</dbReference>
<evidence type="ECO:0000313" key="12">
    <source>
        <dbReference type="EMBL" id="TAA31306.1"/>
    </source>
</evidence>
<keyword evidence="9 10" id="KW-0143">Chaperone</keyword>
<dbReference type="PANTHER" id="PTHR13932">
    <property type="entry name" value="COPROPORPHYRINIGEN III OXIDASE"/>
    <property type="match status" value="1"/>
</dbReference>
<dbReference type="InterPro" id="IPR004559">
    <property type="entry name" value="HemW-like"/>
</dbReference>
<dbReference type="PROSITE" id="PS51918">
    <property type="entry name" value="RADICAL_SAM"/>
    <property type="match status" value="1"/>
</dbReference>
<comment type="subcellular location">
    <subcellularLocation>
        <location evidence="10">Cytoplasm</location>
    </subcellularLocation>
</comment>
<organism evidence="12 13">
    <name type="scientific">Pseudoxanthomonas winnipegensis</name>
    <dbReference type="NCBI Taxonomy" id="2480810"/>
    <lineage>
        <taxon>Bacteria</taxon>
        <taxon>Pseudomonadati</taxon>
        <taxon>Pseudomonadota</taxon>
        <taxon>Gammaproteobacteria</taxon>
        <taxon>Lysobacterales</taxon>
        <taxon>Lysobacteraceae</taxon>
        <taxon>Pseudoxanthomonas</taxon>
    </lineage>
</organism>
<evidence type="ECO:0000256" key="8">
    <source>
        <dbReference type="ARBA" id="ARBA00023014"/>
    </source>
</evidence>
<dbReference type="InterPro" id="IPR007197">
    <property type="entry name" value="rSAM"/>
</dbReference>
<evidence type="ECO:0000256" key="7">
    <source>
        <dbReference type="ARBA" id="ARBA00023004"/>
    </source>
</evidence>
<dbReference type="InterPro" id="IPR006638">
    <property type="entry name" value="Elp3/MiaA/NifB-like_rSAM"/>
</dbReference>
<dbReference type="PANTHER" id="PTHR13932:SF5">
    <property type="entry name" value="RADICAL S-ADENOSYL METHIONINE DOMAIN-CONTAINING PROTEIN 1, MITOCHONDRIAL"/>
    <property type="match status" value="1"/>
</dbReference>
<evidence type="ECO:0000256" key="9">
    <source>
        <dbReference type="ARBA" id="ARBA00023186"/>
    </source>
</evidence>
<accession>A0A4Q8LMP5</accession>
<dbReference type="AlphaFoldDB" id="A0A4Q8LMP5"/>
<dbReference type="NCBIfam" id="TIGR00539">
    <property type="entry name" value="hemN_rel"/>
    <property type="match status" value="1"/>
</dbReference>
<evidence type="ECO:0000256" key="3">
    <source>
        <dbReference type="ARBA" id="ARBA00017228"/>
    </source>
</evidence>
<evidence type="ECO:0000256" key="6">
    <source>
        <dbReference type="ARBA" id="ARBA00022723"/>
    </source>
</evidence>